<comment type="caution">
    <text evidence="2">The sequence shown here is derived from an EMBL/GenBank/DDBJ whole genome shotgun (WGS) entry which is preliminary data.</text>
</comment>
<feature type="compositionally biased region" description="Polar residues" evidence="1">
    <location>
        <begin position="35"/>
        <end position="49"/>
    </location>
</feature>
<protein>
    <submittedName>
        <fullName evidence="2">Uncharacterized protein</fullName>
    </submittedName>
</protein>
<dbReference type="Proteomes" id="UP001174136">
    <property type="component" value="Unassembled WGS sequence"/>
</dbReference>
<sequence>MSSFLVSQTYRCKTNVFAGLHRSPAATAGSAVPRKTSSSSHVAFGSTVSGPPPPPQHARKSSRSQEQMHARGSDLSLRASESKAARDRSARSPDATPRSGESAFQADWAAYSPTPHKTEHLADKSCGIQVPDGRDHCHQCALLRCMHYGSLDSLILDQQALGPVAAAARVEPEGGRGEAGQAAPANL</sequence>
<accession>A0AA47MUR6</accession>
<keyword evidence="3" id="KW-1185">Reference proteome</keyword>
<evidence type="ECO:0000256" key="1">
    <source>
        <dbReference type="SAM" id="MobiDB-lite"/>
    </source>
</evidence>
<reference evidence="2" key="1">
    <citation type="journal article" date="2023" name="Front. Mar. Sci.">
        <title>A new Merluccius polli reference genome to investigate the effects of global change in West African waters.</title>
        <authorList>
            <person name="Mateo J.L."/>
            <person name="Blanco-Fernandez C."/>
            <person name="Garcia-Vazquez E."/>
            <person name="Machado-Schiaffino G."/>
        </authorList>
    </citation>
    <scope>NUCLEOTIDE SEQUENCE</scope>
    <source>
        <strain evidence="2">C29</strain>
        <tissue evidence="2">Fin</tissue>
    </source>
</reference>
<gene>
    <name evidence="2" type="ORF">N1851_013577</name>
</gene>
<organism evidence="2 3">
    <name type="scientific">Merluccius polli</name>
    <name type="common">Benguela hake</name>
    <name type="synonym">Merluccius cadenati</name>
    <dbReference type="NCBI Taxonomy" id="89951"/>
    <lineage>
        <taxon>Eukaryota</taxon>
        <taxon>Metazoa</taxon>
        <taxon>Chordata</taxon>
        <taxon>Craniata</taxon>
        <taxon>Vertebrata</taxon>
        <taxon>Euteleostomi</taxon>
        <taxon>Actinopterygii</taxon>
        <taxon>Neopterygii</taxon>
        <taxon>Teleostei</taxon>
        <taxon>Neoteleostei</taxon>
        <taxon>Acanthomorphata</taxon>
        <taxon>Zeiogadaria</taxon>
        <taxon>Gadariae</taxon>
        <taxon>Gadiformes</taxon>
        <taxon>Gadoidei</taxon>
        <taxon>Merlucciidae</taxon>
        <taxon>Merluccius</taxon>
    </lineage>
</organism>
<dbReference type="EMBL" id="JAOPHQ010002368">
    <property type="protein sequence ID" value="KAK0147083.1"/>
    <property type="molecule type" value="Genomic_DNA"/>
</dbReference>
<evidence type="ECO:0000313" key="3">
    <source>
        <dbReference type="Proteomes" id="UP001174136"/>
    </source>
</evidence>
<name>A0AA47MUR6_MERPO</name>
<feature type="compositionally biased region" description="Basic and acidic residues" evidence="1">
    <location>
        <begin position="80"/>
        <end position="91"/>
    </location>
</feature>
<proteinExistence type="predicted"/>
<dbReference type="AlphaFoldDB" id="A0AA47MUR6"/>
<feature type="region of interest" description="Disordered" evidence="1">
    <location>
        <begin position="26"/>
        <end position="104"/>
    </location>
</feature>
<evidence type="ECO:0000313" key="2">
    <source>
        <dbReference type="EMBL" id="KAK0147083.1"/>
    </source>
</evidence>